<evidence type="ECO:0000313" key="1">
    <source>
        <dbReference type="EMBL" id="KAH3874183.1"/>
    </source>
</evidence>
<name>A0A9D4RP48_DREPO</name>
<evidence type="ECO:0000313" key="2">
    <source>
        <dbReference type="Proteomes" id="UP000828390"/>
    </source>
</evidence>
<proteinExistence type="predicted"/>
<keyword evidence="2" id="KW-1185">Reference proteome</keyword>
<dbReference type="AlphaFoldDB" id="A0A9D4RP48"/>
<accession>A0A9D4RP48</accession>
<organism evidence="1 2">
    <name type="scientific">Dreissena polymorpha</name>
    <name type="common">Zebra mussel</name>
    <name type="synonym">Mytilus polymorpha</name>
    <dbReference type="NCBI Taxonomy" id="45954"/>
    <lineage>
        <taxon>Eukaryota</taxon>
        <taxon>Metazoa</taxon>
        <taxon>Spiralia</taxon>
        <taxon>Lophotrochozoa</taxon>
        <taxon>Mollusca</taxon>
        <taxon>Bivalvia</taxon>
        <taxon>Autobranchia</taxon>
        <taxon>Heteroconchia</taxon>
        <taxon>Euheterodonta</taxon>
        <taxon>Imparidentia</taxon>
        <taxon>Neoheterodontei</taxon>
        <taxon>Myida</taxon>
        <taxon>Dreissenoidea</taxon>
        <taxon>Dreissenidae</taxon>
        <taxon>Dreissena</taxon>
    </lineage>
</organism>
<sequence>MSIDCTPCQDGRRRPGLAVHTSREILVCCRRRLHTTDPTGNTYPTHRLNLQGKTLSHRLILTSQANTLILLEILTSGHLSSWQYLPQGTRLHTSADRVAREHGHPIRHLRPSHWLHIMQHGPVT</sequence>
<dbReference type="EMBL" id="JAIWYP010000002">
    <property type="protein sequence ID" value="KAH3874183.1"/>
    <property type="molecule type" value="Genomic_DNA"/>
</dbReference>
<reference evidence="1" key="2">
    <citation type="submission" date="2020-11" db="EMBL/GenBank/DDBJ databases">
        <authorList>
            <person name="McCartney M.A."/>
            <person name="Auch B."/>
            <person name="Kono T."/>
            <person name="Mallez S."/>
            <person name="Becker A."/>
            <person name="Gohl D.M."/>
            <person name="Silverstein K.A.T."/>
            <person name="Koren S."/>
            <person name="Bechman K.B."/>
            <person name="Herman A."/>
            <person name="Abrahante J.E."/>
            <person name="Garbe J."/>
        </authorList>
    </citation>
    <scope>NUCLEOTIDE SEQUENCE</scope>
    <source>
        <strain evidence="1">Duluth1</strain>
        <tissue evidence="1">Whole animal</tissue>
    </source>
</reference>
<reference evidence="1" key="1">
    <citation type="journal article" date="2019" name="bioRxiv">
        <title>The Genome of the Zebra Mussel, Dreissena polymorpha: A Resource for Invasive Species Research.</title>
        <authorList>
            <person name="McCartney M.A."/>
            <person name="Auch B."/>
            <person name="Kono T."/>
            <person name="Mallez S."/>
            <person name="Zhang Y."/>
            <person name="Obille A."/>
            <person name="Becker A."/>
            <person name="Abrahante J.E."/>
            <person name="Garbe J."/>
            <person name="Badalamenti J.P."/>
            <person name="Herman A."/>
            <person name="Mangelson H."/>
            <person name="Liachko I."/>
            <person name="Sullivan S."/>
            <person name="Sone E.D."/>
            <person name="Koren S."/>
            <person name="Silverstein K.A.T."/>
            <person name="Beckman K.B."/>
            <person name="Gohl D.M."/>
        </authorList>
    </citation>
    <scope>NUCLEOTIDE SEQUENCE</scope>
    <source>
        <strain evidence="1">Duluth1</strain>
        <tissue evidence="1">Whole animal</tissue>
    </source>
</reference>
<comment type="caution">
    <text evidence="1">The sequence shown here is derived from an EMBL/GenBank/DDBJ whole genome shotgun (WGS) entry which is preliminary data.</text>
</comment>
<gene>
    <name evidence="1" type="ORF">DPMN_037425</name>
</gene>
<protein>
    <submittedName>
        <fullName evidence="1">Uncharacterized protein</fullName>
    </submittedName>
</protein>
<dbReference type="Proteomes" id="UP000828390">
    <property type="component" value="Unassembled WGS sequence"/>
</dbReference>